<feature type="transmembrane region" description="Helical" evidence="2">
    <location>
        <begin position="196"/>
        <end position="216"/>
    </location>
</feature>
<dbReference type="InterPro" id="IPR036249">
    <property type="entry name" value="Thioredoxin-like_sf"/>
</dbReference>
<sequence>MLVNREEPQHSHDGGADDWDASKHGGMSREELRAYADKLDLDVRQLPVDKVFDTIQNGTHIFFFGAVFCAHTQQFTAIWLNAQFFLDFYYPNTPNFSIAKIQCGDNQTLCFNLMRDEGYPTVVLFHNGVYVQEAPDRNEIWPFMEKTVKSVAAGDFSDMVGKGSVVVKPVIETKMISHEKLEQEAVGGKAGMMESMLPVSLICTLVLVVLVATFIARRKSGANAAGAAGPNARKGRYSALG</sequence>
<name>A0A507F720_9FUNG</name>
<dbReference type="SUPFAM" id="SSF52833">
    <property type="entry name" value="Thioredoxin-like"/>
    <property type="match status" value="1"/>
</dbReference>
<keyword evidence="4" id="KW-1185">Reference proteome</keyword>
<evidence type="ECO:0008006" key="5">
    <source>
        <dbReference type="Google" id="ProtNLM"/>
    </source>
</evidence>
<keyword evidence="2" id="KW-0472">Membrane</keyword>
<gene>
    <name evidence="3" type="ORF">CcCBS67573_g05908</name>
</gene>
<dbReference type="EMBL" id="QEAP01000231">
    <property type="protein sequence ID" value="TPX72079.1"/>
    <property type="molecule type" value="Genomic_DNA"/>
</dbReference>
<dbReference type="Gene3D" id="3.40.30.10">
    <property type="entry name" value="Glutaredoxin"/>
    <property type="match status" value="1"/>
</dbReference>
<keyword evidence="2" id="KW-0812">Transmembrane</keyword>
<proteinExistence type="predicted"/>
<protein>
    <recommendedName>
        <fullName evidence="5">Thioredoxin domain-containing protein</fullName>
    </recommendedName>
</protein>
<evidence type="ECO:0000256" key="1">
    <source>
        <dbReference type="SAM" id="MobiDB-lite"/>
    </source>
</evidence>
<evidence type="ECO:0000313" key="3">
    <source>
        <dbReference type="EMBL" id="TPX72079.1"/>
    </source>
</evidence>
<evidence type="ECO:0000313" key="4">
    <source>
        <dbReference type="Proteomes" id="UP000320333"/>
    </source>
</evidence>
<feature type="region of interest" description="Disordered" evidence="1">
    <location>
        <begin position="1"/>
        <end position="24"/>
    </location>
</feature>
<keyword evidence="2" id="KW-1133">Transmembrane helix</keyword>
<dbReference type="Proteomes" id="UP000320333">
    <property type="component" value="Unassembled WGS sequence"/>
</dbReference>
<accession>A0A507F720</accession>
<dbReference type="OrthoDB" id="72053at2759"/>
<dbReference type="AlphaFoldDB" id="A0A507F720"/>
<evidence type="ECO:0000256" key="2">
    <source>
        <dbReference type="SAM" id="Phobius"/>
    </source>
</evidence>
<comment type="caution">
    <text evidence="3">The sequence shown here is derived from an EMBL/GenBank/DDBJ whole genome shotgun (WGS) entry which is preliminary data.</text>
</comment>
<organism evidence="3 4">
    <name type="scientific">Chytriomyces confervae</name>
    <dbReference type="NCBI Taxonomy" id="246404"/>
    <lineage>
        <taxon>Eukaryota</taxon>
        <taxon>Fungi</taxon>
        <taxon>Fungi incertae sedis</taxon>
        <taxon>Chytridiomycota</taxon>
        <taxon>Chytridiomycota incertae sedis</taxon>
        <taxon>Chytridiomycetes</taxon>
        <taxon>Chytridiales</taxon>
        <taxon>Chytriomycetaceae</taxon>
        <taxon>Chytriomyces</taxon>
    </lineage>
</organism>
<reference evidence="3 4" key="1">
    <citation type="journal article" date="2019" name="Sci. Rep.">
        <title>Comparative genomics of chytrid fungi reveal insights into the obligate biotrophic and pathogenic lifestyle of Synchytrium endobioticum.</title>
        <authorList>
            <person name="van de Vossenberg B.T.L.H."/>
            <person name="Warris S."/>
            <person name="Nguyen H.D.T."/>
            <person name="van Gent-Pelzer M.P.E."/>
            <person name="Joly D.L."/>
            <person name="van de Geest H.C."/>
            <person name="Bonants P.J.M."/>
            <person name="Smith D.S."/>
            <person name="Levesque C.A."/>
            <person name="van der Lee T.A.J."/>
        </authorList>
    </citation>
    <scope>NUCLEOTIDE SEQUENCE [LARGE SCALE GENOMIC DNA]</scope>
    <source>
        <strain evidence="3 4">CBS 675.73</strain>
    </source>
</reference>